<dbReference type="AlphaFoldDB" id="A0A7W9HUZ0"/>
<sequence>MPEGAEMVGRRGDTFEMRVSMPPDDHGFIGRQCPDCAQMFRVDAADYEGLPDDLELSCVYCGHHAEHTDFVTQQQIDRARRAVGDLGVQLLGRAAEEIFGRRSKRSPGRSGFAVEVSFRSTPFYPQPLPGIDEEQLIRVRSCAGCEVRYAVFGEHRFCPVCGPLPADVVAFDALGAETARLDGLAQLPAEAVATLREQGVFTRLWVDTMENLVGIVEALASATFHAAVDDAAARLKGKGNIFQRLVDTADLFVEGGYPDLRTSLDAATWKRLQKAWAVRHVFTHNDGIVDAKYLAKVPDNTARPGQRLTITEATCRQAITDTEALCRAIATLTTH</sequence>
<comment type="caution">
    <text evidence="1">The sequence shown here is derived from an EMBL/GenBank/DDBJ whole genome shotgun (WGS) entry which is preliminary data.</text>
</comment>
<keyword evidence="2" id="KW-1185">Reference proteome</keyword>
<dbReference type="Proteomes" id="UP000552097">
    <property type="component" value="Unassembled WGS sequence"/>
</dbReference>
<name>A0A7W9HUZ0_9PSEU</name>
<accession>A0A7W9HUZ0</accession>
<reference evidence="1 2" key="1">
    <citation type="submission" date="2020-08" db="EMBL/GenBank/DDBJ databases">
        <title>Sequencing the genomes of 1000 actinobacteria strains.</title>
        <authorList>
            <person name="Klenk H.-P."/>
        </authorList>
    </citation>
    <scope>NUCLEOTIDE SEQUENCE [LARGE SCALE GENOMIC DNA]</scope>
    <source>
        <strain evidence="1 2">DSM 45486</strain>
    </source>
</reference>
<dbReference type="RefSeq" id="WP_184928765.1">
    <property type="nucleotide sequence ID" value="NZ_JACHMO010000001.1"/>
</dbReference>
<evidence type="ECO:0000313" key="2">
    <source>
        <dbReference type="Proteomes" id="UP000552097"/>
    </source>
</evidence>
<protein>
    <submittedName>
        <fullName evidence="1">Zn ribbon nucleic-acid-binding protein</fullName>
    </submittedName>
</protein>
<evidence type="ECO:0000313" key="1">
    <source>
        <dbReference type="EMBL" id="MBB5808935.1"/>
    </source>
</evidence>
<proteinExistence type="predicted"/>
<dbReference type="EMBL" id="JACHMO010000001">
    <property type="protein sequence ID" value="MBB5808935.1"/>
    <property type="molecule type" value="Genomic_DNA"/>
</dbReference>
<organism evidence="1 2">
    <name type="scientific">Saccharothrix ecbatanensis</name>
    <dbReference type="NCBI Taxonomy" id="1105145"/>
    <lineage>
        <taxon>Bacteria</taxon>
        <taxon>Bacillati</taxon>
        <taxon>Actinomycetota</taxon>
        <taxon>Actinomycetes</taxon>
        <taxon>Pseudonocardiales</taxon>
        <taxon>Pseudonocardiaceae</taxon>
        <taxon>Saccharothrix</taxon>
    </lineage>
</organism>
<gene>
    <name evidence="1" type="ORF">F4560_008703</name>
</gene>